<evidence type="ECO:0000256" key="5">
    <source>
        <dbReference type="ARBA" id="ARBA00022741"/>
    </source>
</evidence>
<feature type="binding site" evidence="8">
    <location>
        <position position="67"/>
    </location>
    <ligand>
        <name>substrate</name>
    </ligand>
</feature>
<keyword evidence="11" id="KW-1185">Reference proteome</keyword>
<comment type="subcellular location">
    <subcellularLocation>
        <location evidence="8">Cytoplasm</location>
    </subcellularLocation>
</comment>
<evidence type="ECO:0000313" key="10">
    <source>
        <dbReference type="EMBL" id="AWK87398.1"/>
    </source>
</evidence>
<dbReference type="InterPro" id="IPR041739">
    <property type="entry name" value="G5K_ProB"/>
</dbReference>
<dbReference type="CDD" id="cd21157">
    <property type="entry name" value="PUA_G5K"/>
    <property type="match status" value="1"/>
</dbReference>
<dbReference type="PIRSF" id="PIRSF000729">
    <property type="entry name" value="GK"/>
    <property type="match status" value="1"/>
</dbReference>
<evidence type="ECO:0000256" key="7">
    <source>
        <dbReference type="ARBA" id="ARBA00022840"/>
    </source>
</evidence>
<evidence type="ECO:0000256" key="4">
    <source>
        <dbReference type="ARBA" id="ARBA00022679"/>
    </source>
</evidence>
<dbReference type="CDD" id="cd04242">
    <property type="entry name" value="AAK_G5K_ProB"/>
    <property type="match status" value="1"/>
</dbReference>
<feature type="binding site" evidence="8">
    <location>
        <position position="154"/>
    </location>
    <ligand>
        <name>substrate</name>
    </ligand>
</feature>
<comment type="pathway">
    <text evidence="8">Amino-acid biosynthesis; L-proline biosynthesis; L-glutamate 5-semialdehyde from L-glutamate: step 1/2.</text>
</comment>
<dbReference type="GO" id="GO:0005524">
    <property type="term" value="F:ATP binding"/>
    <property type="evidence" value="ECO:0007669"/>
    <property type="project" value="UniProtKB-KW"/>
</dbReference>
<feature type="binding site" evidence="8">
    <location>
        <begin position="228"/>
        <end position="234"/>
    </location>
    <ligand>
        <name>ATP</name>
        <dbReference type="ChEBI" id="CHEBI:30616"/>
    </ligand>
</feature>
<dbReference type="Pfam" id="PF00696">
    <property type="entry name" value="AA_kinase"/>
    <property type="match status" value="1"/>
</dbReference>
<proteinExistence type="inferred from homology"/>
<keyword evidence="5 8" id="KW-0547">Nucleotide-binding</keyword>
<evidence type="ECO:0000256" key="1">
    <source>
        <dbReference type="ARBA" id="ARBA00022490"/>
    </source>
</evidence>
<dbReference type="AlphaFoldDB" id="A0A2S2CSE6"/>
<dbReference type="InterPro" id="IPR015947">
    <property type="entry name" value="PUA-like_sf"/>
</dbReference>
<dbReference type="PROSITE" id="PS50890">
    <property type="entry name" value="PUA"/>
    <property type="match status" value="1"/>
</dbReference>
<dbReference type="NCBIfam" id="TIGR01027">
    <property type="entry name" value="proB"/>
    <property type="match status" value="1"/>
</dbReference>
<sequence>MGTAKESTGTAAEPPTLLDARRLVVKIGSALLVDGATGRIRRDWLDALADDVAACRRRGQEVVIVTSGAVACGREHLGLVGRALRLEEKQAAAATGQIRLAHAYQETLARHDVTVAQVLVTLEDTEVRRRHLNARSTIDTLLKLGAVPVINENDTVATAEIRFGDNDRLAARVAQMISADTLILLSDIDGLYTADPRKDPDARHIPVVRELTPEIEGMAGEPPPGYSSGGMVTKIAAARVALSAGCRMAIAKGKRMNPLAALEKTAEDGGALCTWFLPSAEPSNARKAWIAGHLNASGVLVVDDGALRALSHGASLLPAGVKEVVGQFDRGDVVIVRTPDGREVARGLSAYGAEDARRIAGRKSHEIETILGYHGRDEMIHRDDLVVR</sequence>
<dbReference type="GO" id="GO:0003723">
    <property type="term" value="F:RNA binding"/>
    <property type="evidence" value="ECO:0007669"/>
    <property type="project" value="InterPro"/>
</dbReference>
<organism evidence="10 11">
    <name type="scientific">Azospirillum thermophilum</name>
    <dbReference type="NCBI Taxonomy" id="2202148"/>
    <lineage>
        <taxon>Bacteria</taxon>
        <taxon>Pseudomonadati</taxon>
        <taxon>Pseudomonadota</taxon>
        <taxon>Alphaproteobacteria</taxon>
        <taxon>Rhodospirillales</taxon>
        <taxon>Azospirillaceae</taxon>
        <taxon>Azospirillum</taxon>
    </lineage>
</organism>
<name>A0A2S2CSE6_9PROT</name>
<dbReference type="OrthoDB" id="9804434at2"/>
<dbReference type="InterPro" id="IPR005715">
    <property type="entry name" value="Glu_5kinase/COase_Synthase"/>
</dbReference>
<evidence type="ECO:0000256" key="6">
    <source>
        <dbReference type="ARBA" id="ARBA00022777"/>
    </source>
</evidence>
<dbReference type="InterPro" id="IPR001048">
    <property type="entry name" value="Asp/Glu/Uridylate_kinase"/>
</dbReference>
<dbReference type="InterPro" id="IPR036974">
    <property type="entry name" value="PUA_sf"/>
</dbReference>
<evidence type="ECO:0000256" key="8">
    <source>
        <dbReference type="HAMAP-Rule" id="MF_00456"/>
    </source>
</evidence>
<keyword evidence="6 8" id="KW-0418">Kinase</keyword>
<keyword evidence="4 8" id="KW-0808">Transferase</keyword>
<dbReference type="HAMAP" id="MF_00456">
    <property type="entry name" value="ProB"/>
    <property type="match status" value="1"/>
</dbReference>
<dbReference type="PANTHER" id="PTHR43654">
    <property type="entry name" value="GLUTAMATE 5-KINASE"/>
    <property type="match status" value="1"/>
</dbReference>
<dbReference type="PRINTS" id="PR00474">
    <property type="entry name" value="GLU5KINASE"/>
</dbReference>
<dbReference type="UniPathway" id="UPA00098">
    <property type="reaction ID" value="UER00359"/>
</dbReference>
<comment type="catalytic activity">
    <reaction evidence="8">
        <text>L-glutamate + ATP = L-glutamyl 5-phosphate + ADP</text>
        <dbReference type="Rhea" id="RHEA:14877"/>
        <dbReference type="ChEBI" id="CHEBI:29985"/>
        <dbReference type="ChEBI" id="CHEBI:30616"/>
        <dbReference type="ChEBI" id="CHEBI:58274"/>
        <dbReference type="ChEBI" id="CHEBI:456216"/>
        <dbReference type="EC" id="2.7.2.11"/>
    </reaction>
</comment>
<feature type="domain" description="PUA" evidence="9">
    <location>
        <begin position="298"/>
        <end position="380"/>
    </location>
</feature>
<evidence type="ECO:0000259" key="9">
    <source>
        <dbReference type="SMART" id="SM00359"/>
    </source>
</evidence>
<dbReference type="FunFam" id="2.30.130.10:FF:000007">
    <property type="entry name" value="Glutamate 5-kinase"/>
    <property type="match status" value="1"/>
</dbReference>
<dbReference type="GO" id="GO:0005829">
    <property type="term" value="C:cytosol"/>
    <property type="evidence" value="ECO:0007669"/>
    <property type="project" value="TreeGrafter"/>
</dbReference>
<dbReference type="RefSeq" id="WP_109328512.1">
    <property type="nucleotide sequence ID" value="NZ_CP029353.1"/>
</dbReference>
<dbReference type="InterPro" id="IPR001057">
    <property type="entry name" value="Glu/AcGlu_kinase"/>
</dbReference>
<evidence type="ECO:0000256" key="3">
    <source>
        <dbReference type="ARBA" id="ARBA00022650"/>
    </source>
</evidence>
<dbReference type="GO" id="GO:0004349">
    <property type="term" value="F:glutamate 5-kinase activity"/>
    <property type="evidence" value="ECO:0007669"/>
    <property type="project" value="UniProtKB-UniRule"/>
</dbReference>
<dbReference type="SMART" id="SM00359">
    <property type="entry name" value="PUA"/>
    <property type="match status" value="1"/>
</dbReference>
<dbReference type="PANTHER" id="PTHR43654:SF1">
    <property type="entry name" value="ISOPENTENYL PHOSPHATE KINASE"/>
    <property type="match status" value="1"/>
</dbReference>
<protein>
    <recommendedName>
        <fullName evidence="8">Glutamate 5-kinase</fullName>
        <ecNumber evidence="8">2.7.2.11</ecNumber>
    </recommendedName>
    <alternativeName>
        <fullName evidence="8">Gamma-glutamyl kinase</fullName>
        <shortName evidence="8">GK</shortName>
    </alternativeName>
</protein>
<keyword evidence="7 8" id="KW-0067">ATP-binding</keyword>
<dbReference type="GO" id="GO:0055129">
    <property type="term" value="P:L-proline biosynthetic process"/>
    <property type="evidence" value="ECO:0007669"/>
    <property type="project" value="UniProtKB-UniRule"/>
</dbReference>
<dbReference type="SUPFAM" id="SSF88697">
    <property type="entry name" value="PUA domain-like"/>
    <property type="match status" value="1"/>
</dbReference>
<reference evidence="11" key="1">
    <citation type="submission" date="2018-05" db="EMBL/GenBank/DDBJ databases">
        <title>Azospirillum thermophila sp. nov., a novel isolated from hot spring.</title>
        <authorList>
            <person name="Zhao Z."/>
        </authorList>
    </citation>
    <scope>NUCLEOTIDE SEQUENCE [LARGE SCALE GENOMIC DNA]</scope>
    <source>
        <strain evidence="11">CFH 70021</strain>
    </source>
</reference>
<keyword evidence="2 8" id="KW-0028">Amino-acid biosynthesis</keyword>
<evidence type="ECO:0000256" key="2">
    <source>
        <dbReference type="ARBA" id="ARBA00022605"/>
    </source>
</evidence>
<dbReference type="InterPro" id="IPR002478">
    <property type="entry name" value="PUA"/>
</dbReference>
<comment type="function">
    <text evidence="8">Catalyzes the transfer of a phosphate group to glutamate to form L-glutamate 5-phosphate.</text>
</comment>
<dbReference type="EMBL" id="CP029353">
    <property type="protein sequence ID" value="AWK87398.1"/>
    <property type="molecule type" value="Genomic_DNA"/>
</dbReference>
<dbReference type="Gene3D" id="2.30.130.10">
    <property type="entry name" value="PUA domain"/>
    <property type="match status" value="1"/>
</dbReference>
<dbReference type="Gene3D" id="3.40.1160.10">
    <property type="entry name" value="Acetylglutamate kinase-like"/>
    <property type="match status" value="2"/>
</dbReference>
<feature type="binding site" evidence="8">
    <location>
        <position position="166"/>
    </location>
    <ligand>
        <name>substrate</name>
    </ligand>
</feature>
<evidence type="ECO:0000313" key="11">
    <source>
        <dbReference type="Proteomes" id="UP000245629"/>
    </source>
</evidence>
<dbReference type="SUPFAM" id="SSF53633">
    <property type="entry name" value="Carbamate kinase-like"/>
    <property type="match status" value="1"/>
</dbReference>
<feature type="binding site" evidence="8">
    <location>
        <position position="26"/>
    </location>
    <ligand>
        <name>ATP</name>
        <dbReference type="ChEBI" id="CHEBI:30616"/>
    </ligand>
</feature>
<accession>A0A2S2CSE6</accession>
<feature type="binding site" evidence="8">
    <location>
        <begin position="186"/>
        <end position="187"/>
    </location>
    <ligand>
        <name>ATP</name>
        <dbReference type="ChEBI" id="CHEBI:30616"/>
    </ligand>
</feature>
<dbReference type="InterPro" id="IPR036393">
    <property type="entry name" value="AceGlu_kinase-like_sf"/>
</dbReference>
<dbReference type="KEGG" id="azz:DEW08_15260"/>
<keyword evidence="3 8" id="KW-0641">Proline biosynthesis</keyword>
<dbReference type="Pfam" id="PF01472">
    <property type="entry name" value="PUA"/>
    <property type="match status" value="1"/>
</dbReference>
<dbReference type="InterPro" id="IPR011529">
    <property type="entry name" value="Glu_5kinase"/>
</dbReference>
<dbReference type="EC" id="2.7.2.11" evidence="8"/>
<comment type="similarity">
    <text evidence="8">Belongs to the glutamate 5-kinase family.</text>
</comment>
<dbReference type="Proteomes" id="UP000245629">
    <property type="component" value="Chromosome 2"/>
</dbReference>
<keyword evidence="1 8" id="KW-0963">Cytoplasm</keyword>
<gene>
    <name evidence="8" type="primary">proB</name>
    <name evidence="10" type="ORF">DEW08_15260</name>
</gene>
<dbReference type="FunFam" id="3.40.1160.10:FF:000018">
    <property type="entry name" value="Glutamate 5-kinase"/>
    <property type="match status" value="1"/>
</dbReference>